<dbReference type="EMBL" id="RRGJ01000016">
    <property type="protein sequence ID" value="TJQ14235.1"/>
    <property type="molecule type" value="Genomic_DNA"/>
</dbReference>
<organism evidence="1 2">
    <name type="scientific">Escherichia coli</name>
    <dbReference type="NCBI Taxonomy" id="562"/>
    <lineage>
        <taxon>Bacteria</taxon>
        <taxon>Pseudomonadati</taxon>
        <taxon>Pseudomonadota</taxon>
        <taxon>Gammaproteobacteria</taxon>
        <taxon>Enterobacterales</taxon>
        <taxon>Enterobacteriaceae</taxon>
        <taxon>Escherichia</taxon>
    </lineage>
</organism>
<dbReference type="RefSeq" id="WP_000115619.1">
    <property type="nucleotide sequence ID" value="NZ_CP169309.1"/>
</dbReference>
<evidence type="ECO:0000313" key="2">
    <source>
        <dbReference type="Proteomes" id="UP000309937"/>
    </source>
</evidence>
<reference evidence="1 2" key="1">
    <citation type="submission" date="2018-12" db="EMBL/GenBank/DDBJ databases">
        <title>Food and Water Safety Consortium.</title>
        <authorList>
            <person name="Tyson S."/>
            <person name="Peterson C.-L."/>
            <person name="Olson A."/>
            <person name="Tyler S."/>
            <person name="Cabral J."/>
            <person name="Lynch T."/>
            <person name="Knox N."/>
            <person name="Van Domselaar G."/>
            <person name="Graham M."/>
        </authorList>
    </citation>
    <scope>NUCLEOTIDE SEQUENCE [LARGE SCALE GENOMIC DNA]</scope>
    <source>
        <strain evidence="1 2">FWSEC0118</strain>
    </source>
</reference>
<evidence type="ECO:0000313" key="1">
    <source>
        <dbReference type="EMBL" id="TJQ14235.1"/>
    </source>
</evidence>
<sequence>MSVNFKEWEFFIDGTDPGWVISNAGTDEEPEYLFINELTGHILIVDVGDKEYYQLINGMIERGMKVVKVEY</sequence>
<comment type="caution">
    <text evidence="1">The sequence shown here is derived from an EMBL/GenBank/DDBJ whole genome shotgun (WGS) entry which is preliminary data.</text>
</comment>
<gene>
    <name evidence="1" type="ORF">C9Z68_12865</name>
</gene>
<accession>A0A0L7AG77</accession>
<proteinExistence type="predicted"/>
<dbReference type="Proteomes" id="UP000309937">
    <property type="component" value="Unassembled WGS sequence"/>
</dbReference>
<dbReference type="AlphaFoldDB" id="A0A0L7AG77"/>
<protein>
    <submittedName>
        <fullName evidence="1">Uncharacterized protein</fullName>
    </submittedName>
</protein>
<name>A0A0L7AG77_ECOLX</name>